<feature type="domain" description="Set2 Rpb1 interacting" evidence="4">
    <location>
        <begin position="49"/>
        <end position="118"/>
    </location>
</feature>
<reference evidence="5" key="1">
    <citation type="submission" date="2023-07" db="EMBL/GenBank/DDBJ databases">
        <authorList>
            <person name="Stuckert A."/>
        </authorList>
    </citation>
    <scope>NUCLEOTIDE SEQUENCE</scope>
</reference>
<dbReference type="PANTHER" id="PTHR46711:SF1">
    <property type="entry name" value="HISTONE-LYSINE N-METHYLTRANSFERASE SETD2"/>
    <property type="match status" value="1"/>
</dbReference>
<dbReference type="Pfam" id="PF08236">
    <property type="entry name" value="SRI"/>
    <property type="match status" value="1"/>
</dbReference>
<dbReference type="InterPro" id="IPR013257">
    <property type="entry name" value="SRI"/>
</dbReference>
<evidence type="ECO:0000256" key="1">
    <source>
        <dbReference type="ARBA" id="ARBA00004123"/>
    </source>
</evidence>
<comment type="caution">
    <text evidence="5">The sequence shown here is derived from an EMBL/GenBank/DDBJ whole genome shotgun (WGS) entry which is preliminary data.</text>
</comment>
<keyword evidence="2" id="KW-0539">Nucleus</keyword>
<evidence type="ECO:0000256" key="2">
    <source>
        <dbReference type="ARBA" id="ARBA00023242"/>
    </source>
</evidence>
<evidence type="ECO:0000313" key="6">
    <source>
        <dbReference type="Proteomes" id="UP001176940"/>
    </source>
</evidence>
<sequence>MRSTAAGKAERYVTAVPLLSGGAHSQCRKQSAGTDSEDVTVHRSAMSEPYRKPDCKIGEELNTTRTSSTCARKLTHGVMNKELKYCKNPEDLDCNENVKHKTKEYIKKYMQKFGTIYKPKEDVDFE</sequence>
<keyword evidence="6" id="KW-1185">Reference proteome</keyword>
<evidence type="ECO:0000259" key="4">
    <source>
        <dbReference type="Pfam" id="PF08236"/>
    </source>
</evidence>
<gene>
    <name evidence="5" type="ORF">RIMI_LOCUS18572934</name>
</gene>
<organism evidence="5 6">
    <name type="scientific">Ranitomeya imitator</name>
    <name type="common">mimic poison frog</name>
    <dbReference type="NCBI Taxonomy" id="111125"/>
    <lineage>
        <taxon>Eukaryota</taxon>
        <taxon>Metazoa</taxon>
        <taxon>Chordata</taxon>
        <taxon>Craniata</taxon>
        <taxon>Vertebrata</taxon>
        <taxon>Euteleostomi</taxon>
        <taxon>Amphibia</taxon>
        <taxon>Batrachia</taxon>
        <taxon>Anura</taxon>
        <taxon>Neobatrachia</taxon>
        <taxon>Hyloidea</taxon>
        <taxon>Dendrobatidae</taxon>
        <taxon>Dendrobatinae</taxon>
        <taxon>Ranitomeya</taxon>
    </lineage>
</organism>
<dbReference type="Gene3D" id="1.10.1740.100">
    <property type="entry name" value="Set2, Rpb1 interacting domain"/>
    <property type="match status" value="1"/>
</dbReference>
<comment type="subcellular location">
    <subcellularLocation>
        <location evidence="1">Nucleus</location>
    </subcellularLocation>
</comment>
<evidence type="ECO:0000313" key="5">
    <source>
        <dbReference type="EMBL" id="CAJ0963145.1"/>
    </source>
</evidence>
<dbReference type="EMBL" id="CAUEEQ010057021">
    <property type="protein sequence ID" value="CAJ0963145.1"/>
    <property type="molecule type" value="Genomic_DNA"/>
</dbReference>
<evidence type="ECO:0000256" key="3">
    <source>
        <dbReference type="SAM" id="MobiDB-lite"/>
    </source>
</evidence>
<name>A0ABN9MAE0_9NEOB</name>
<dbReference type="Proteomes" id="UP001176940">
    <property type="component" value="Unassembled WGS sequence"/>
</dbReference>
<feature type="region of interest" description="Disordered" evidence="3">
    <location>
        <begin position="24"/>
        <end position="55"/>
    </location>
</feature>
<accession>A0ABN9MAE0</accession>
<protein>
    <recommendedName>
        <fullName evidence="4">Set2 Rpb1 interacting domain-containing protein</fullName>
    </recommendedName>
</protein>
<dbReference type="InterPro" id="IPR042294">
    <property type="entry name" value="SETD2_animal"/>
</dbReference>
<dbReference type="PANTHER" id="PTHR46711">
    <property type="entry name" value="HISTONE-LYSINE N-METHYLTRANSFERASE SETD2"/>
    <property type="match status" value="1"/>
</dbReference>
<proteinExistence type="predicted"/>
<dbReference type="InterPro" id="IPR038190">
    <property type="entry name" value="SRI_sf"/>
</dbReference>